<evidence type="ECO:0000256" key="6">
    <source>
        <dbReference type="ARBA" id="ARBA00023136"/>
    </source>
</evidence>
<evidence type="ECO:0000256" key="2">
    <source>
        <dbReference type="ARBA" id="ARBA00022448"/>
    </source>
</evidence>
<evidence type="ECO:0000259" key="9">
    <source>
        <dbReference type="Pfam" id="PF00593"/>
    </source>
</evidence>
<dbReference type="PANTHER" id="PTHR30069">
    <property type="entry name" value="TONB-DEPENDENT OUTER MEMBRANE RECEPTOR"/>
    <property type="match status" value="1"/>
</dbReference>
<evidence type="ECO:0000256" key="8">
    <source>
        <dbReference type="ARBA" id="ARBA00023237"/>
    </source>
</evidence>
<dbReference type="Pfam" id="PF00593">
    <property type="entry name" value="TonB_dep_Rec_b-barrel"/>
    <property type="match status" value="1"/>
</dbReference>
<keyword evidence="2" id="KW-0813">Transport</keyword>
<keyword evidence="3" id="KW-0812">Transmembrane</keyword>
<accession>X1AKR9</accession>
<dbReference type="InterPro" id="IPR036942">
    <property type="entry name" value="Beta-barrel_TonB_sf"/>
</dbReference>
<evidence type="ECO:0000256" key="5">
    <source>
        <dbReference type="ARBA" id="ARBA00023077"/>
    </source>
</evidence>
<evidence type="ECO:0000256" key="4">
    <source>
        <dbReference type="ARBA" id="ARBA00022729"/>
    </source>
</evidence>
<keyword evidence="6" id="KW-0472">Membrane</keyword>
<keyword evidence="7" id="KW-0675">Receptor</keyword>
<gene>
    <name evidence="10" type="ORF">S01H4_24118</name>
</gene>
<comment type="caution">
    <text evidence="10">The sequence shown here is derived from an EMBL/GenBank/DDBJ whole genome shotgun (WGS) entry which is preliminary data.</text>
</comment>
<proteinExistence type="predicted"/>
<name>X1AKR9_9ZZZZ</name>
<comment type="subcellular location">
    <subcellularLocation>
        <location evidence="1">Cell outer membrane</location>
        <topology evidence="1">Multi-pass membrane protein</topology>
    </subcellularLocation>
</comment>
<dbReference type="InterPro" id="IPR039426">
    <property type="entry name" value="TonB-dep_rcpt-like"/>
</dbReference>
<dbReference type="EMBL" id="BART01011291">
    <property type="protein sequence ID" value="GAG83165.1"/>
    <property type="molecule type" value="Genomic_DNA"/>
</dbReference>
<evidence type="ECO:0000256" key="7">
    <source>
        <dbReference type="ARBA" id="ARBA00023170"/>
    </source>
</evidence>
<dbReference type="SUPFAM" id="SSF56935">
    <property type="entry name" value="Porins"/>
    <property type="match status" value="1"/>
</dbReference>
<dbReference type="InterPro" id="IPR000531">
    <property type="entry name" value="Beta-barrel_TonB"/>
</dbReference>
<dbReference type="GO" id="GO:0044718">
    <property type="term" value="P:siderophore transmembrane transport"/>
    <property type="evidence" value="ECO:0007669"/>
    <property type="project" value="TreeGrafter"/>
</dbReference>
<keyword evidence="5" id="KW-0798">TonB box</keyword>
<reference evidence="10" key="1">
    <citation type="journal article" date="2014" name="Front. Microbiol.">
        <title>High frequency of phylogenetically diverse reductive dehalogenase-homologous genes in deep subseafloor sedimentary metagenomes.</title>
        <authorList>
            <person name="Kawai M."/>
            <person name="Futagami T."/>
            <person name="Toyoda A."/>
            <person name="Takaki Y."/>
            <person name="Nishi S."/>
            <person name="Hori S."/>
            <person name="Arai W."/>
            <person name="Tsubouchi T."/>
            <person name="Morono Y."/>
            <person name="Uchiyama I."/>
            <person name="Ito T."/>
            <person name="Fujiyama A."/>
            <person name="Inagaki F."/>
            <person name="Takami H."/>
        </authorList>
    </citation>
    <scope>NUCLEOTIDE SEQUENCE</scope>
    <source>
        <strain evidence="10">Expedition CK06-06</strain>
    </source>
</reference>
<feature type="non-terminal residue" evidence="10">
    <location>
        <position position="1"/>
    </location>
</feature>
<dbReference type="PANTHER" id="PTHR30069:SF29">
    <property type="entry name" value="HEMOGLOBIN AND HEMOGLOBIN-HAPTOGLOBIN-BINDING PROTEIN 1-RELATED"/>
    <property type="match status" value="1"/>
</dbReference>
<feature type="domain" description="TonB-dependent receptor-like beta-barrel" evidence="9">
    <location>
        <begin position="33"/>
        <end position="276"/>
    </location>
</feature>
<sequence>HTIARAVAETGRYEPGSPQFEEAFNEVINDPDLTTGSKFQDQSKIYHADANYNFSHVTDFADIQVGGSYRHYKLNSFGTIYTDADGPINYSEVGFYAQFQKKFADERFKLTFSLRYDKSELFDGNISPRLALGYTLGEKRDHNIRLSYQTGFRNPTTQDLFIGLNAGSSILVGSAEENLDRDIRTFPVSQSGQNLGQPATSTILGRAAYENSFSEISVLKFEETGDVTDLVISNPDIVKPEQVATIELGYRGKISILTIDFSTYYSKYKDFISNEKVEVPLYGDVGTPLAVSAIQFGDFETYQ</sequence>
<evidence type="ECO:0000313" key="10">
    <source>
        <dbReference type="EMBL" id="GAG83165.1"/>
    </source>
</evidence>
<feature type="non-terminal residue" evidence="10">
    <location>
        <position position="303"/>
    </location>
</feature>
<evidence type="ECO:0000256" key="1">
    <source>
        <dbReference type="ARBA" id="ARBA00004571"/>
    </source>
</evidence>
<keyword evidence="8" id="KW-0998">Cell outer membrane</keyword>
<dbReference type="AlphaFoldDB" id="X1AKR9"/>
<dbReference type="Gene3D" id="2.40.170.20">
    <property type="entry name" value="TonB-dependent receptor, beta-barrel domain"/>
    <property type="match status" value="1"/>
</dbReference>
<dbReference type="GO" id="GO:0009279">
    <property type="term" value="C:cell outer membrane"/>
    <property type="evidence" value="ECO:0007669"/>
    <property type="project" value="UniProtKB-SubCell"/>
</dbReference>
<keyword evidence="4" id="KW-0732">Signal</keyword>
<protein>
    <recommendedName>
        <fullName evidence="9">TonB-dependent receptor-like beta-barrel domain-containing protein</fullName>
    </recommendedName>
</protein>
<organism evidence="10">
    <name type="scientific">marine sediment metagenome</name>
    <dbReference type="NCBI Taxonomy" id="412755"/>
    <lineage>
        <taxon>unclassified sequences</taxon>
        <taxon>metagenomes</taxon>
        <taxon>ecological metagenomes</taxon>
    </lineage>
</organism>
<dbReference type="GO" id="GO:0015344">
    <property type="term" value="F:siderophore uptake transmembrane transporter activity"/>
    <property type="evidence" value="ECO:0007669"/>
    <property type="project" value="TreeGrafter"/>
</dbReference>
<evidence type="ECO:0000256" key="3">
    <source>
        <dbReference type="ARBA" id="ARBA00022692"/>
    </source>
</evidence>